<organism evidence="5 6">
    <name type="scientific">Hansschlegelia zhihuaiae</name>
    <dbReference type="NCBI Taxonomy" id="405005"/>
    <lineage>
        <taxon>Bacteria</taxon>
        <taxon>Pseudomonadati</taxon>
        <taxon>Pseudomonadota</taxon>
        <taxon>Alphaproteobacteria</taxon>
        <taxon>Hyphomicrobiales</taxon>
        <taxon>Methylopilaceae</taxon>
        <taxon>Hansschlegelia</taxon>
    </lineage>
</organism>
<evidence type="ECO:0000256" key="1">
    <source>
        <dbReference type="ARBA" id="ARBA00004953"/>
    </source>
</evidence>
<dbReference type="Pfam" id="PF02571">
    <property type="entry name" value="CbiJ"/>
    <property type="match status" value="1"/>
</dbReference>
<name>A0A4Q0MLB2_9HYPH</name>
<evidence type="ECO:0000256" key="4">
    <source>
        <dbReference type="SAM" id="MobiDB-lite"/>
    </source>
</evidence>
<protein>
    <submittedName>
        <fullName evidence="5">Cobalt-precorrin-6A reductase</fullName>
        <ecNumber evidence="5">1.3.1.106</ecNumber>
    </submittedName>
</protein>
<keyword evidence="2" id="KW-0169">Cobalamin biosynthesis</keyword>
<evidence type="ECO:0000256" key="3">
    <source>
        <dbReference type="ARBA" id="ARBA00023002"/>
    </source>
</evidence>
<dbReference type="OrthoDB" id="5183775at2"/>
<sequence length="276" mass="28999">MRRHRRHAADHGASNGAAQSRDRRARPRVLILGGSSDGFAAAEAFLAAGCEVITSFAGRTETRRAPVGFARVGGFGGVSGLAAYLAVEDIALVVDATHPFAAIITRNAAAACAEVGAPLIHVVRPPWTPEPGDDWRVAADLDSAARMVPVTDGPCFLTVGRMKIGPFATRRDVRFLIRTVDPPSPPFDHPDTLLINDRGPFSLDAERALFDEHRIGCLVTANSGGGAAAAKLVAARERGVPVVVVDRPPPPQGRVVATVPEAVAAAEEMIGLSMAW</sequence>
<dbReference type="PANTHER" id="PTHR36925:SF1">
    <property type="entry name" value="COBALT-PRECORRIN-6A REDUCTASE"/>
    <property type="match status" value="1"/>
</dbReference>
<accession>A0A4Q0MLB2</accession>
<evidence type="ECO:0000313" key="5">
    <source>
        <dbReference type="EMBL" id="RXF73846.1"/>
    </source>
</evidence>
<reference evidence="5 6" key="1">
    <citation type="submission" date="2018-12" db="EMBL/GenBank/DDBJ databases">
        <title>bacterium Hansschlegelia zhihuaiae S113.</title>
        <authorList>
            <person name="He J."/>
        </authorList>
    </citation>
    <scope>NUCLEOTIDE SEQUENCE [LARGE SCALE GENOMIC DNA]</scope>
    <source>
        <strain evidence="5 6">S 113</strain>
    </source>
</reference>
<dbReference type="GO" id="GO:0016994">
    <property type="term" value="F:precorrin-6A reductase activity"/>
    <property type="evidence" value="ECO:0007669"/>
    <property type="project" value="InterPro"/>
</dbReference>
<keyword evidence="6" id="KW-1185">Reference proteome</keyword>
<dbReference type="EC" id="1.3.1.106" evidence="5"/>
<gene>
    <name evidence="5" type="ORF">EK403_07665</name>
</gene>
<evidence type="ECO:0000256" key="2">
    <source>
        <dbReference type="ARBA" id="ARBA00022573"/>
    </source>
</evidence>
<dbReference type="InterPro" id="IPR003723">
    <property type="entry name" value="Precorrin-6x_reduct"/>
</dbReference>
<dbReference type="UniPathway" id="UPA00148"/>
<dbReference type="AlphaFoldDB" id="A0A4Q0MLB2"/>
<dbReference type="Proteomes" id="UP000289708">
    <property type="component" value="Unassembled WGS sequence"/>
</dbReference>
<feature type="region of interest" description="Disordered" evidence="4">
    <location>
        <begin position="1"/>
        <end position="22"/>
    </location>
</feature>
<dbReference type="NCBIfam" id="NF005968">
    <property type="entry name" value="PRK08057.1-2"/>
    <property type="match status" value="1"/>
</dbReference>
<comment type="pathway">
    <text evidence="1">Cofactor biosynthesis; adenosylcobalamin biosynthesis.</text>
</comment>
<proteinExistence type="predicted"/>
<dbReference type="GO" id="GO:0009236">
    <property type="term" value="P:cobalamin biosynthetic process"/>
    <property type="evidence" value="ECO:0007669"/>
    <property type="project" value="UniProtKB-UniPathway"/>
</dbReference>
<evidence type="ECO:0000313" key="6">
    <source>
        <dbReference type="Proteomes" id="UP000289708"/>
    </source>
</evidence>
<dbReference type="PROSITE" id="PS51014">
    <property type="entry name" value="COBK_CBIJ"/>
    <property type="match status" value="1"/>
</dbReference>
<keyword evidence="3 5" id="KW-0560">Oxidoreductase</keyword>
<dbReference type="PANTHER" id="PTHR36925">
    <property type="entry name" value="COBALT-PRECORRIN-6A REDUCTASE"/>
    <property type="match status" value="1"/>
</dbReference>
<dbReference type="EMBL" id="RYFI01000006">
    <property type="protein sequence ID" value="RXF73846.1"/>
    <property type="molecule type" value="Genomic_DNA"/>
</dbReference>
<comment type="caution">
    <text evidence="5">The sequence shown here is derived from an EMBL/GenBank/DDBJ whole genome shotgun (WGS) entry which is preliminary data.</text>
</comment>